<gene>
    <name evidence="6" type="ORF">ISR29_03845</name>
</gene>
<organism evidence="6 7">
    <name type="scientific">SAR86 cluster bacterium</name>
    <dbReference type="NCBI Taxonomy" id="2030880"/>
    <lineage>
        <taxon>Bacteria</taxon>
        <taxon>Pseudomonadati</taxon>
        <taxon>Pseudomonadota</taxon>
        <taxon>Gammaproteobacteria</taxon>
        <taxon>SAR86 cluster</taxon>
    </lineage>
</organism>
<evidence type="ECO:0000256" key="5">
    <source>
        <dbReference type="SAM" id="Phobius"/>
    </source>
</evidence>
<evidence type="ECO:0000313" key="6">
    <source>
        <dbReference type="EMBL" id="MBL6903315.1"/>
    </source>
</evidence>
<feature type="transmembrane region" description="Helical" evidence="5">
    <location>
        <begin position="104"/>
        <end position="123"/>
    </location>
</feature>
<comment type="caution">
    <text evidence="6">The sequence shown here is derived from an EMBL/GenBank/DDBJ whole genome shotgun (WGS) entry which is preliminary data.</text>
</comment>
<keyword evidence="3 5" id="KW-1133">Transmembrane helix</keyword>
<dbReference type="EMBL" id="JADHSG010000004">
    <property type="protein sequence ID" value="MBL6903315.1"/>
    <property type="molecule type" value="Genomic_DNA"/>
</dbReference>
<dbReference type="PANTHER" id="PTHR35371">
    <property type="entry name" value="INNER MEMBRANE PROTEIN"/>
    <property type="match status" value="1"/>
</dbReference>
<comment type="subcellular location">
    <subcellularLocation>
        <location evidence="1">Membrane</location>
    </subcellularLocation>
</comment>
<proteinExistence type="predicted"/>
<sequence>MEIYIILALVLALLQIWIIPMVLNLENFDWLISNREEQLDDSPVLLRSRKAYANLLESLPAFLALALLSMIKGIDLTDMACWWLVFRAIHGASYMAGITYLRTLAWFGALGALITMAVQIILYT</sequence>
<dbReference type="AlphaFoldDB" id="A0A937LZ94"/>
<dbReference type="InterPro" id="IPR001129">
    <property type="entry name" value="Membr-assoc_MAPEG"/>
</dbReference>
<feature type="transmembrane region" description="Helical" evidence="5">
    <location>
        <begin position="5"/>
        <end position="23"/>
    </location>
</feature>
<keyword evidence="4 5" id="KW-0472">Membrane</keyword>
<reference evidence="6" key="1">
    <citation type="submission" date="2020-10" db="EMBL/GenBank/DDBJ databases">
        <title>Microbiome of the Black Sea water column analyzed by genome centric metagenomics.</title>
        <authorList>
            <person name="Cabello-Yeves P.J."/>
            <person name="Callieri C."/>
            <person name="Picazo A."/>
            <person name="Mehrshad M."/>
            <person name="Haro-Moreno J.M."/>
            <person name="Roda-Garcia J."/>
            <person name="Dzembekova N."/>
            <person name="Slabakova V."/>
            <person name="Slabakova N."/>
            <person name="Moncheva S."/>
            <person name="Rodriguez-Valera F."/>
        </authorList>
    </citation>
    <scope>NUCLEOTIDE SEQUENCE</scope>
    <source>
        <strain evidence="6">BS30m-G43</strain>
    </source>
</reference>
<dbReference type="SUPFAM" id="SSF161084">
    <property type="entry name" value="MAPEG domain-like"/>
    <property type="match status" value="1"/>
</dbReference>
<dbReference type="GO" id="GO:0016020">
    <property type="term" value="C:membrane"/>
    <property type="evidence" value="ECO:0007669"/>
    <property type="project" value="UniProtKB-SubCell"/>
</dbReference>
<evidence type="ECO:0000256" key="3">
    <source>
        <dbReference type="ARBA" id="ARBA00022989"/>
    </source>
</evidence>
<dbReference type="Gene3D" id="1.20.120.550">
    <property type="entry name" value="Membrane associated eicosanoid/glutathione metabolism-like domain"/>
    <property type="match status" value="1"/>
</dbReference>
<dbReference type="Proteomes" id="UP000705230">
    <property type="component" value="Unassembled WGS sequence"/>
</dbReference>
<keyword evidence="2 5" id="KW-0812">Transmembrane</keyword>
<protein>
    <submittedName>
        <fullName evidence="6">MAPEG family protein</fullName>
    </submittedName>
</protein>
<dbReference type="Pfam" id="PF01124">
    <property type="entry name" value="MAPEG"/>
    <property type="match status" value="1"/>
</dbReference>
<dbReference type="PANTHER" id="PTHR35371:SF1">
    <property type="entry name" value="BLR7753 PROTEIN"/>
    <property type="match status" value="1"/>
</dbReference>
<name>A0A937LZ94_9GAMM</name>
<evidence type="ECO:0000256" key="1">
    <source>
        <dbReference type="ARBA" id="ARBA00004370"/>
    </source>
</evidence>
<evidence type="ECO:0000256" key="4">
    <source>
        <dbReference type="ARBA" id="ARBA00023136"/>
    </source>
</evidence>
<evidence type="ECO:0000256" key="2">
    <source>
        <dbReference type="ARBA" id="ARBA00022692"/>
    </source>
</evidence>
<dbReference type="InterPro" id="IPR023352">
    <property type="entry name" value="MAPEG-like_dom_sf"/>
</dbReference>
<evidence type="ECO:0000313" key="7">
    <source>
        <dbReference type="Proteomes" id="UP000705230"/>
    </source>
</evidence>
<accession>A0A937LZ94</accession>